<dbReference type="Gene3D" id="2.60.40.10">
    <property type="entry name" value="Immunoglobulins"/>
    <property type="match status" value="1"/>
</dbReference>
<dbReference type="SUPFAM" id="SSF81296">
    <property type="entry name" value="E set domains"/>
    <property type="match status" value="1"/>
</dbReference>
<dbReference type="Pfam" id="PF01833">
    <property type="entry name" value="TIG"/>
    <property type="match status" value="1"/>
</dbReference>
<dbReference type="InterPro" id="IPR001818">
    <property type="entry name" value="Pept_M10_metallopeptidase"/>
</dbReference>
<dbReference type="GO" id="GO:0008270">
    <property type="term" value="F:zinc ion binding"/>
    <property type="evidence" value="ECO:0007669"/>
    <property type="project" value="InterPro"/>
</dbReference>
<feature type="domain" description="Peptidase M10 metallopeptidase" evidence="5">
    <location>
        <begin position="340"/>
        <end position="494"/>
    </location>
</feature>
<evidence type="ECO:0000259" key="5">
    <source>
        <dbReference type="Pfam" id="PF00413"/>
    </source>
</evidence>
<dbReference type="GO" id="GO:0004222">
    <property type="term" value="F:metalloendopeptidase activity"/>
    <property type="evidence" value="ECO:0007669"/>
    <property type="project" value="InterPro"/>
</dbReference>
<keyword evidence="3" id="KW-0378">Hydrolase</keyword>
<keyword evidence="8" id="KW-1185">Reference proteome</keyword>
<evidence type="ECO:0000256" key="4">
    <source>
        <dbReference type="ARBA" id="ARBA00022833"/>
    </source>
</evidence>
<evidence type="ECO:0000256" key="2">
    <source>
        <dbReference type="ARBA" id="ARBA00022723"/>
    </source>
</evidence>
<dbReference type="Gene3D" id="3.40.390.10">
    <property type="entry name" value="Collagenase (Catalytic Domain)"/>
    <property type="match status" value="1"/>
</dbReference>
<keyword evidence="1" id="KW-0645">Protease</keyword>
<dbReference type="SUPFAM" id="SSF55486">
    <property type="entry name" value="Metalloproteases ('zincins'), catalytic domain"/>
    <property type="match status" value="1"/>
</dbReference>
<feature type="domain" description="IPT/TIG" evidence="6">
    <location>
        <begin position="215"/>
        <end position="301"/>
    </location>
</feature>
<evidence type="ECO:0000256" key="1">
    <source>
        <dbReference type="ARBA" id="ARBA00022670"/>
    </source>
</evidence>
<evidence type="ECO:0000313" key="8">
    <source>
        <dbReference type="Proteomes" id="UP000198432"/>
    </source>
</evidence>
<reference evidence="8" key="1">
    <citation type="submission" date="2017-06" db="EMBL/GenBank/DDBJ databases">
        <authorList>
            <person name="Varghese N."/>
            <person name="Submissions S."/>
        </authorList>
    </citation>
    <scope>NUCLEOTIDE SEQUENCE [LARGE SCALE GENOMIC DNA]</scope>
    <source>
        <strain evidence="8">NKM1</strain>
    </source>
</reference>
<dbReference type="EMBL" id="FZOQ01000003">
    <property type="protein sequence ID" value="SNS22526.1"/>
    <property type="molecule type" value="Genomic_DNA"/>
</dbReference>
<dbReference type="InterPro" id="IPR024079">
    <property type="entry name" value="MetalloPept_cat_dom_sf"/>
</dbReference>
<dbReference type="GO" id="GO:0031012">
    <property type="term" value="C:extracellular matrix"/>
    <property type="evidence" value="ECO:0007669"/>
    <property type="project" value="InterPro"/>
</dbReference>
<gene>
    <name evidence="7" type="ORF">SAMN06296052_103200</name>
</gene>
<dbReference type="AlphaFoldDB" id="A0A239CQJ0"/>
<proteinExistence type="predicted"/>
<dbReference type="InterPro" id="IPR014756">
    <property type="entry name" value="Ig_E-set"/>
</dbReference>
<evidence type="ECO:0000256" key="3">
    <source>
        <dbReference type="ARBA" id="ARBA00022801"/>
    </source>
</evidence>
<dbReference type="CDD" id="cd00603">
    <property type="entry name" value="IPT_PCSR"/>
    <property type="match status" value="1"/>
</dbReference>
<protein>
    <submittedName>
        <fullName evidence="7">Por secretion system C-terminal sorting domain-containing protein</fullName>
    </submittedName>
</protein>
<evidence type="ECO:0000259" key="6">
    <source>
        <dbReference type="Pfam" id="PF01833"/>
    </source>
</evidence>
<dbReference type="OrthoDB" id="7574679at2"/>
<dbReference type="Proteomes" id="UP000198432">
    <property type="component" value="Unassembled WGS sequence"/>
</dbReference>
<evidence type="ECO:0000313" key="7">
    <source>
        <dbReference type="EMBL" id="SNS22526.1"/>
    </source>
</evidence>
<dbReference type="GO" id="GO:0006508">
    <property type="term" value="P:proteolysis"/>
    <property type="evidence" value="ECO:0007669"/>
    <property type="project" value="UniProtKB-KW"/>
</dbReference>
<sequence>MHRLYALTAAIPHAKTVLLFALLLIASRLMAQDNPHMVPLSLEERVQKADIVVEGEVISQQSFWDARHENIYTSNIIRPYKSFKGNTNSERIEVITEGGSIGFKKHVFSSALELRPGQQGVFFLNRQQQMQRTPGNTGTSTMAYGSQQGFVRYNLHEGKAYSVFDSYNSVQALYKELTEQTGQDYRTLAENKALKSIPALEHTQQQKQASPQAVTIRSFSPQIASAGTETVLTINGSGFGRTRGEGAVEFLNADDAGQTFVQPLPSAYLLWTDTQIKVYIPSATLTGGTAGSGPIRVIDSSGNVAVSEVPIVIEYAYSNIGFDNKAFQPVLLDRDGLGGYSIHFAPSIMSRQPAREGFRRAMNTWICVSEVNWRIAEPTLKDVAADDDLSIIRYASPSVVGAGVLARTISRYEGCASSTDTLFWVTEFDMEINSSIDWEYGPAPPEDREFDFETVMLHELGHAHQLSHVILPRAVMFYAIEFARLYRDLSLPDVTGASLVMARSLGENFCGETPMARNLDGDCNLSIEVYTIEAEFTSPNAVTVLWTTRNEILIDEFIVQRSVSGVEWEDIGVVASNGPNPGELTYTFVDNAPLPEIAYYRLKVVYNNTSFSFSPRVRVINPASIRRLRVYPTLVNQGNNGEGLVYLTYIVETNAYLEFLLYDMKGQLVRTFDLTFTNNNTPLSIDLSGLAGGMYVLKWQERNIESSGGTIKLVKL</sequence>
<keyword evidence="2" id="KW-0479">Metal-binding</keyword>
<organism evidence="7 8">
    <name type="scientific">Pontibacter ummariensis</name>
    <dbReference type="NCBI Taxonomy" id="1610492"/>
    <lineage>
        <taxon>Bacteria</taxon>
        <taxon>Pseudomonadati</taxon>
        <taxon>Bacteroidota</taxon>
        <taxon>Cytophagia</taxon>
        <taxon>Cytophagales</taxon>
        <taxon>Hymenobacteraceae</taxon>
        <taxon>Pontibacter</taxon>
    </lineage>
</organism>
<keyword evidence="4" id="KW-0862">Zinc</keyword>
<dbReference type="InterPro" id="IPR002909">
    <property type="entry name" value="IPT_dom"/>
</dbReference>
<accession>A0A239CQJ0</accession>
<dbReference type="RefSeq" id="WP_089318082.1">
    <property type="nucleotide sequence ID" value="NZ_FZOQ01000003.1"/>
</dbReference>
<name>A0A239CQJ0_9BACT</name>
<dbReference type="Pfam" id="PF00413">
    <property type="entry name" value="Peptidase_M10"/>
    <property type="match status" value="1"/>
</dbReference>
<dbReference type="InterPro" id="IPR013783">
    <property type="entry name" value="Ig-like_fold"/>
</dbReference>